<reference evidence="3" key="1">
    <citation type="submission" date="2021-03" db="EMBL/GenBank/DDBJ databases">
        <authorList>
            <person name="Bekaert M."/>
        </authorList>
    </citation>
    <scope>NUCLEOTIDE SEQUENCE</scope>
</reference>
<dbReference type="InterPro" id="IPR036179">
    <property type="entry name" value="Ig-like_dom_sf"/>
</dbReference>
<protein>
    <recommendedName>
        <fullName evidence="2">Ig-like domain-containing protein</fullName>
    </recommendedName>
</protein>
<gene>
    <name evidence="3" type="ORF">MEDL_21516</name>
</gene>
<accession>A0A8S3RF53</accession>
<feature type="domain" description="Ig-like" evidence="2">
    <location>
        <begin position="92"/>
        <end position="171"/>
    </location>
</feature>
<keyword evidence="1" id="KW-0472">Membrane</keyword>
<dbReference type="SUPFAM" id="SSF48726">
    <property type="entry name" value="Immunoglobulin"/>
    <property type="match status" value="4"/>
</dbReference>
<dbReference type="PANTHER" id="PTHR46013:SF7">
    <property type="entry name" value="IG-LIKE DOMAIN-CONTAINING PROTEIN"/>
    <property type="match status" value="1"/>
</dbReference>
<dbReference type="InterPro" id="IPR013098">
    <property type="entry name" value="Ig_I-set"/>
</dbReference>
<feature type="domain" description="Ig-like" evidence="2">
    <location>
        <begin position="191"/>
        <end position="294"/>
    </location>
</feature>
<feature type="transmembrane region" description="Helical" evidence="1">
    <location>
        <begin position="790"/>
        <end position="811"/>
    </location>
</feature>
<dbReference type="SMART" id="SM00409">
    <property type="entry name" value="IG"/>
    <property type="match status" value="2"/>
</dbReference>
<dbReference type="InterPro" id="IPR007110">
    <property type="entry name" value="Ig-like_dom"/>
</dbReference>
<organism evidence="3 4">
    <name type="scientific">Mytilus edulis</name>
    <name type="common">Blue mussel</name>
    <dbReference type="NCBI Taxonomy" id="6550"/>
    <lineage>
        <taxon>Eukaryota</taxon>
        <taxon>Metazoa</taxon>
        <taxon>Spiralia</taxon>
        <taxon>Lophotrochozoa</taxon>
        <taxon>Mollusca</taxon>
        <taxon>Bivalvia</taxon>
        <taxon>Autobranchia</taxon>
        <taxon>Pteriomorphia</taxon>
        <taxon>Mytilida</taxon>
        <taxon>Mytiloidea</taxon>
        <taxon>Mytilidae</taxon>
        <taxon>Mytilinae</taxon>
        <taxon>Mytilus</taxon>
    </lineage>
</organism>
<dbReference type="Pfam" id="PF07679">
    <property type="entry name" value="I-set"/>
    <property type="match status" value="1"/>
</dbReference>
<keyword evidence="1" id="KW-0812">Transmembrane</keyword>
<dbReference type="InterPro" id="IPR003598">
    <property type="entry name" value="Ig_sub2"/>
</dbReference>
<evidence type="ECO:0000313" key="4">
    <source>
        <dbReference type="Proteomes" id="UP000683360"/>
    </source>
</evidence>
<dbReference type="InterPro" id="IPR013151">
    <property type="entry name" value="Immunoglobulin_dom"/>
</dbReference>
<keyword evidence="4" id="KW-1185">Reference proteome</keyword>
<dbReference type="EMBL" id="CAJPWZ010001072">
    <property type="protein sequence ID" value="CAG2207212.1"/>
    <property type="molecule type" value="Genomic_DNA"/>
</dbReference>
<dbReference type="InterPro" id="IPR003599">
    <property type="entry name" value="Ig_sub"/>
</dbReference>
<dbReference type="SMART" id="SM00408">
    <property type="entry name" value="IGc2"/>
    <property type="match status" value="2"/>
</dbReference>
<dbReference type="CDD" id="cd00096">
    <property type="entry name" value="Ig"/>
    <property type="match status" value="3"/>
</dbReference>
<dbReference type="PANTHER" id="PTHR46013">
    <property type="entry name" value="VASCULAR CELL ADHESION MOLECULE 1"/>
    <property type="match status" value="1"/>
</dbReference>
<evidence type="ECO:0000256" key="1">
    <source>
        <dbReference type="SAM" id="Phobius"/>
    </source>
</evidence>
<evidence type="ECO:0000313" key="3">
    <source>
        <dbReference type="EMBL" id="CAG2207212.1"/>
    </source>
</evidence>
<dbReference type="PROSITE" id="PS50835">
    <property type="entry name" value="IG_LIKE"/>
    <property type="match status" value="2"/>
</dbReference>
<comment type="caution">
    <text evidence="3">The sequence shown here is derived from an EMBL/GenBank/DDBJ whole genome shotgun (WGS) entry which is preliminary data.</text>
</comment>
<dbReference type="Proteomes" id="UP000683360">
    <property type="component" value="Unassembled WGS sequence"/>
</dbReference>
<evidence type="ECO:0000259" key="2">
    <source>
        <dbReference type="PROSITE" id="PS50835"/>
    </source>
</evidence>
<dbReference type="OrthoDB" id="6136179at2759"/>
<dbReference type="AlphaFoldDB" id="A0A8S3RF53"/>
<dbReference type="Pfam" id="PF00047">
    <property type="entry name" value="ig"/>
    <property type="match status" value="1"/>
</dbReference>
<dbReference type="InterPro" id="IPR013783">
    <property type="entry name" value="Ig-like_fold"/>
</dbReference>
<dbReference type="Gene3D" id="2.60.40.10">
    <property type="entry name" value="Immunoglobulins"/>
    <property type="match status" value="4"/>
</dbReference>
<name>A0A8S3RF53_MYTED</name>
<proteinExistence type="predicted"/>
<sequence length="824" mass="93196">MKHLIQINLALVFFEASRNSLLFKSDFILEDAGTYQCIVSNENGENDDNVTVLIYEEPTSEITSLGLLLNDACLGKAENLNVWSLKTVTFCTRVLFHNQSDKHVTFGERITIDCAVESYPPITNSTEITWSLNGSCVNTKNIIKYKQPTPTSLTINNATFGDQGEYTCAVEKDMINGTSGGFWLNVNGDFPNVNSNIIYNTVQDSAFISVNESADSILILTCSYESFPNATDLIWEKQNGDNTHSLSGKATGGTLDNPNITFTSVEKSDEGNYTCYVTNAVGKRAGNSVYIQVNESMCPCLCSFKQKLEFWKNKNFTKEEMLEYMAPFLKKTLEEMKLEQNKLSKNIRKRTSAKDDRTSSQQIGLVDLLTRTLRRKYYTEEKSKEIAVASRKSSRALIKESHRTRNYSSKMYIILNSTLRFFVMLYFVSSYCKGKEVSYNHYNVLHGDDITLHHITSELGNTKTKNIQWKKNGHQLQECGTFGRQSGGTTPSLTISRIEICDLGTYASCLDSDPTRCTHHDIGVVVFRGASGDLGGQNNIFDLWSSKHTANTNVTYAMRTGSMSGLHYKSELVEKWSDLKVQKVKLAVYQGGVEKIFFIFDARETDKMSWMNKDRLISTSYDDYDDLIGDGGNAKYFSMTGLIRSYVRRRFFLNKYKKANSCSDMGGWLSVTELGLCPWENEMKYPGIYFSPGNTQTNWNHAEKADELTISLVLNISEVTSCHCSCSDIRRQADKFWASLYGYSKFELEQILEPILLKTKDELKLNKTKLSSYKRKRNSAQDSRKSSKQIGIIGVIFIGVVISLVILIDVVEIRQRLVDINIFI</sequence>
<keyword evidence="1" id="KW-1133">Transmembrane helix</keyword>